<dbReference type="Proteomes" id="UP001163324">
    <property type="component" value="Chromosome 5"/>
</dbReference>
<organism evidence="1 2">
    <name type="scientific">Trichothecium roseum</name>
    <dbReference type="NCBI Taxonomy" id="47278"/>
    <lineage>
        <taxon>Eukaryota</taxon>
        <taxon>Fungi</taxon>
        <taxon>Dikarya</taxon>
        <taxon>Ascomycota</taxon>
        <taxon>Pezizomycotina</taxon>
        <taxon>Sordariomycetes</taxon>
        <taxon>Hypocreomycetidae</taxon>
        <taxon>Hypocreales</taxon>
        <taxon>Hypocreales incertae sedis</taxon>
        <taxon>Trichothecium</taxon>
    </lineage>
</organism>
<evidence type="ECO:0000313" key="1">
    <source>
        <dbReference type="EMBL" id="KAI9899757.1"/>
    </source>
</evidence>
<proteinExistence type="predicted"/>
<protein>
    <submittedName>
        <fullName evidence="1">Uncharacterized protein</fullName>
    </submittedName>
</protein>
<comment type="caution">
    <text evidence="1">The sequence shown here is derived from an EMBL/GenBank/DDBJ whole genome shotgun (WGS) entry which is preliminary data.</text>
</comment>
<accession>A0ACC0V1R1</accession>
<name>A0ACC0V1R1_9HYPO</name>
<sequence>MLPGLANPRQAAAQVLNFALVLSTAFMMWKGLSVVTDSPSPIVVVLSGSMEPAFQRGDLLFLWNRNFMQETAVGEIVVYNVKGKDIPIVHRVVRKYGTGNEAKLLTKGDNNAGSDEELYARGQDYLERQDIIGSVVGYIPFVGYVTIMLSEHPWMKTVMLGGMGLLAILQRE</sequence>
<dbReference type="EMBL" id="CM047944">
    <property type="protein sequence ID" value="KAI9899757.1"/>
    <property type="molecule type" value="Genomic_DNA"/>
</dbReference>
<evidence type="ECO:0000313" key="2">
    <source>
        <dbReference type="Proteomes" id="UP001163324"/>
    </source>
</evidence>
<keyword evidence="2" id="KW-1185">Reference proteome</keyword>
<gene>
    <name evidence="1" type="ORF">N3K66_006218</name>
</gene>
<reference evidence="1" key="1">
    <citation type="submission" date="2022-10" db="EMBL/GenBank/DDBJ databases">
        <title>Complete Genome of Trichothecium roseum strain YXFP-22015, a Plant Pathogen Isolated from Citrus.</title>
        <authorList>
            <person name="Wang Y."/>
            <person name="Zhu L."/>
        </authorList>
    </citation>
    <scope>NUCLEOTIDE SEQUENCE</scope>
    <source>
        <strain evidence="1">YXFP-22015</strain>
    </source>
</reference>